<dbReference type="InterPro" id="IPR050398">
    <property type="entry name" value="HssS/ArlS-like"/>
</dbReference>
<evidence type="ECO:0000313" key="17">
    <source>
        <dbReference type="EMBL" id="MBL4937305.1"/>
    </source>
</evidence>
<dbReference type="SMART" id="SM00304">
    <property type="entry name" value="HAMP"/>
    <property type="match status" value="1"/>
</dbReference>
<dbReference type="EC" id="2.7.13.3" evidence="3"/>
<comment type="subcellular location">
    <subcellularLocation>
        <location evidence="2">Cell membrane</location>
        <topology evidence="2">Multi-pass membrane protein</topology>
    </subcellularLocation>
</comment>
<keyword evidence="18" id="KW-1185">Reference proteome</keyword>
<dbReference type="SUPFAM" id="SSF158472">
    <property type="entry name" value="HAMP domain-like"/>
    <property type="match status" value="1"/>
</dbReference>
<evidence type="ECO:0000256" key="4">
    <source>
        <dbReference type="ARBA" id="ARBA00022475"/>
    </source>
</evidence>
<dbReference type="SUPFAM" id="SSF47384">
    <property type="entry name" value="Homodimeric domain of signal transducing histidine kinase"/>
    <property type="match status" value="1"/>
</dbReference>
<dbReference type="GO" id="GO:0016301">
    <property type="term" value="F:kinase activity"/>
    <property type="evidence" value="ECO:0007669"/>
    <property type="project" value="UniProtKB-KW"/>
</dbReference>
<keyword evidence="8" id="KW-0547">Nucleotide-binding</keyword>
<dbReference type="Pfam" id="PF00512">
    <property type="entry name" value="HisKA"/>
    <property type="match status" value="1"/>
</dbReference>
<dbReference type="SMART" id="SM00387">
    <property type="entry name" value="HATPase_c"/>
    <property type="match status" value="1"/>
</dbReference>
<evidence type="ECO:0000256" key="14">
    <source>
        <dbReference type="SAM" id="Phobius"/>
    </source>
</evidence>
<dbReference type="CDD" id="cd06225">
    <property type="entry name" value="HAMP"/>
    <property type="match status" value="1"/>
</dbReference>
<evidence type="ECO:0000256" key="2">
    <source>
        <dbReference type="ARBA" id="ARBA00004651"/>
    </source>
</evidence>
<evidence type="ECO:0000256" key="9">
    <source>
        <dbReference type="ARBA" id="ARBA00022777"/>
    </source>
</evidence>
<evidence type="ECO:0000259" key="15">
    <source>
        <dbReference type="PROSITE" id="PS50109"/>
    </source>
</evidence>
<dbReference type="CDD" id="cd00082">
    <property type="entry name" value="HisKA"/>
    <property type="match status" value="1"/>
</dbReference>
<keyword evidence="6" id="KW-0808">Transferase</keyword>
<evidence type="ECO:0000256" key="12">
    <source>
        <dbReference type="ARBA" id="ARBA00023012"/>
    </source>
</evidence>
<evidence type="ECO:0000256" key="13">
    <source>
        <dbReference type="ARBA" id="ARBA00023136"/>
    </source>
</evidence>
<dbReference type="EMBL" id="JAESWC010000014">
    <property type="protein sequence ID" value="MBL4937305.1"/>
    <property type="molecule type" value="Genomic_DNA"/>
</dbReference>
<dbReference type="PROSITE" id="PS50109">
    <property type="entry name" value="HIS_KIN"/>
    <property type="match status" value="1"/>
</dbReference>
<keyword evidence="7 14" id="KW-0812">Transmembrane</keyword>
<protein>
    <recommendedName>
        <fullName evidence="3">histidine kinase</fullName>
        <ecNumber evidence="3">2.7.13.3</ecNumber>
    </recommendedName>
</protein>
<evidence type="ECO:0000256" key="11">
    <source>
        <dbReference type="ARBA" id="ARBA00022989"/>
    </source>
</evidence>
<feature type="domain" description="Histidine kinase" evidence="15">
    <location>
        <begin position="196"/>
        <end position="416"/>
    </location>
</feature>
<accession>A0ABS1TD70</accession>
<dbReference type="Gene3D" id="1.10.287.130">
    <property type="match status" value="1"/>
</dbReference>
<keyword evidence="5" id="KW-0597">Phosphoprotein</keyword>
<sequence>MNKRHDNQNHLKNLFLRFKKFLINHREKHKLEDALHREMMKEHQRNHDEIRRLRTEFQKKVDELHHEQKGLQWYQRRNRYSHVFIILFNLLIWFFIFRYFGMKAVAIGLAVIVGIGGVNQILFNLRVEKSIFVPIGQLKKGVDEISRGNYDVNIECDVTSEISSLIDSFNDMARKLKESEKLKTVYEENRKALIANISHDLKTPIASIQGYIETMSEREDLPKETVNKYHQIIHNNALYMNKLIDDLFLFSKLDMQKLEFHFENISLKAFMNDLMEEFKFELEDRQIQFDYVDEMRINPNVNIDRKRIQQIFSNIVGNAVKYGYEGKTSINVKLYEKNGEAYIDIFNNGPIIPEDKLPYIFDRFYRVDYARTKNLMSTGLGLAIAKELVEAHGGSITAKNKENDGTCFTIMLPLDK</sequence>
<dbReference type="InterPro" id="IPR003661">
    <property type="entry name" value="HisK_dim/P_dom"/>
</dbReference>
<dbReference type="PRINTS" id="PR00344">
    <property type="entry name" value="BCTRLSENSOR"/>
</dbReference>
<dbReference type="PROSITE" id="PS50885">
    <property type="entry name" value="HAMP"/>
    <property type="match status" value="1"/>
</dbReference>
<dbReference type="Pfam" id="PF00672">
    <property type="entry name" value="HAMP"/>
    <property type="match status" value="1"/>
</dbReference>
<keyword evidence="13 14" id="KW-0472">Membrane</keyword>
<reference evidence="17 18" key="1">
    <citation type="submission" date="2021-01" db="EMBL/GenBank/DDBJ databases">
        <title>Genome public.</title>
        <authorList>
            <person name="Liu C."/>
            <person name="Sun Q."/>
        </authorList>
    </citation>
    <scope>NUCLEOTIDE SEQUENCE [LARGE SCALE GENOMIC DNA]</scope>
    <source>
        <strain evidence="17 18">YIM B02515</strain>
    </source>
</reference>
<dbReference type="SUPFAM" id="SSF55874">
    <property type="entry name" value="ATPase domain of HSP90 chaperone/DNA topoisomerase II/histidine kinase"/>
    <property type="match status" value="1"/>
</dbReference>
<keyword evidence="12" id="KW-0902">Two-component regulatory system</keyword>
<dbReference type="InterPro" id="IPR036097">
    <property type="entry name" value="HisK_dim/P_sf"/>
</dbReference>
<dbReference type="Gene3D" id="6.10.340.10">
    <property type="match status" value="1"/>
</dbReference>
<dbReference type="Gene3D" id="3.30.565.10">
    <property type="entry name" value="Histidine kinase-like ATPase, C-terminal domain"/>
    <property type="match status" value="1"/>
</dbReference>
<feature type="domain" description="HAMP" evidence="16">
    <location>
        <begin position="129"/>
        <end position="181"/>
    </location>
</feature>
<evidence type="ECO:0000313" key="18">
    <source>
        <dbReference type="Proteomes" id="UP000632377"/>
    </source>
</evidence>
<evidence type="ECO:0000256" key="5">
    <source>
        <dbReference type="ARBA" id="ARBA00022553"/>
    </source>
</evidence>
<evidence type="ECO:0000259" key="16">
    <source>
        <dbReference type="PROSITE" id="PS50885"/>
    </source>
</evidence>
<dbReference type="Proteomes" id="UP000632377">
    <property type="component" value="Unassembled WGS sequence"/>
</dbReference>
<feature type="transmembrane region" description="Helical" evidence="14">
    <location>
        <begin position="80"/>
        <end position="100"/>
    </location>
</feature>
<dbReference type="InterPro" id="IPR005467">
    <property type="entry name" value="His_kinase_dom"/>
</dbReference>
<dbReference type="RefSeq" id="WP_202750059.1">
    <property type="nucleotide sequence ID" value="NZ_JAESWC010000014.1"/>
</dbReference>
<evidence type="ECO:0000256" key="8">
    <source>
        <dbReference type="ARBA" id="ARBA00022741"/>
    </source>
</evidence>
<keyword evidence="11 14" id="KW-1133">Transmembrane helix</keyword>
<keyword evidence="4" id="KW-1003">Cell membrane</keyword>
<dbReference type="InterPro" id="IPR036890">
    <property type="entry name" value="HATPase_C_sf"/>
</dbReference>
<gene>
    <name evidence="17" type="ORF">JK636_16370</name>
</gene>
<dbReference type="Pfam" id="PF02518">
    <property type="entry name" value="HATPase_c"/>
    <property type="match status" value="1"/>
</dbReference>
<dbReference type="InterPro" id="IPR003594">
    <property type="entry name" value="HATPase_dom"/>
</dbReference>
<evidence type="ECO:0000256" key="6">
    <source>
        <dbReference type="ARBA" id="ARBA00022679"/>
    </source>
</evidence>
<keyword evidence="10" id="KW-0067">ATP-binding</keyword>
<evidence type="ECO:0000256" key="7">
    <source>
        <dbReference type="ARBA" id="ARBA00022692"/>
    </source>
</evidence>
<evidence type="ECO:0000256" key="1">
    <source>
        <dbReference type="ARBA" id="ARBA00000085"/>
    </source>
</evidence>
<proteinExistence type="predicted"/>
<keyword evidence="9 17" id="KW-0418">Kinase</keyword>
<evidence type="ECO:0000256" key="3">
    <source>
        <dbReference type="ARBA" id="ARBA00012438"/>
    </source>
</evidence>
<comment type="catalytic activity">
    <reaction evidence="1">
        <text>ATP + protein L-histidine = ADP + protein N-phospho-L-histidine.</text>
        <dbReference type="EC" id="2.7.13.3"/>
    </reaction>
</comment>
<dbReference type="CDD" id="cd00075">
    <property type="entry name" value="HATPase"/>
    <property type="match status" value="1"/>
</dbReference>
<evidence type="ECO:0000256" key="10">
    <source>
        <dbReference type="ARBA" id="ARBA00022840"/>
    </source>
</evidence>
<dbReference type="SMART" id="SM00388">
    <property type="entry name" value="HisKA"/>
    <property type="match status" value="1"/>
</dbReference>
<dbReference type="InterPro" id="IPR003660">
    <property type="entry name" value="HAMP_dom"/>
</dbReference>
<dbReference type="InterPro" id="IPR004358">
    <property type="entry name" value="Sig_transdc_His_kin-like_C"/>
</dbReference>
<dbReference type="PANTHER" id="PTHR45528:SF1">
    <property type="entry name" value="SENSOR HISTIDINE KINASE CPXA"/>
    <property type="match status" value="1"/>
</dbReference>
<comment type="caution">
    <text evidence="17">The sequence shown here is derived from an EMBL/GenBank/DDBJ whole genome shotgun (WGS) entry which is preliminary data.</text>
</comment>
<organism evidence="17 18">
    <name type="scientific">Clostridium rhizosphaerae</name>
    <dbReference type="NCBI Taxonomy" id="2803861"/>
    <lineage>
        <taxon>Bacteria</taxon>
        <taxon>Bacillati</taxon>
        <taxon>Bacillota</taxon>
        <taxon>Clostridia</taxon>
        <taxon>Eubacteriales</taxon>
        <taxon>Clostridiaceae</taxon>
        <taxon>Clostridium</taxon>
    </lineage>
</organism>
<feature type="transmembrane region" description="Helical" evidence="14">
    <location>
        <begin position="106"/>
        <end position="125"/>
    </location>
</feature>
<name>A0ABS1TD70_9CLOT</name>
<dbReference type="PANTHER" id="PTHR45528">
    <property type="entry name" value="SENSOR HISTIDINE KINASE CPXA"/>
    <property type="match status" value="1"/>
</dbReference>